<feature type="compositionally biased region" description="Low complexity" evidence="2">
    <location>
        <begin position="469"/>
        <end position="478"/>
    </location>
</feature>
<dbReference type="OrthoDB" id="5837023at2759"/>
<accession>A0A0K0IP63</accession>
<proteinExistence type="predicted"/>
<gene>
    <name evidence="3 6 7" type="ORF">Bm10696</name>
    <name evidence="4" type="ORF">BM_BM10696</name>
    <name evidence="3" type="ORF">BM_Bm10696</name>
</gene>
<dbReference type="KEGG" id="bmy:BM_BM10696"/>
<dbReference type="EMBL" id="CAAKNF010000192">
    <property type="protein sequence ID" value="VIO91214.1"/>
    <property type="molecule type" value="Genomic_DNA"/>
</dbReference>
<dbReference type="WormBase" id="Bm10696">
    <property type="protein sequence ID" value="BM28016"/>
    <property type="gene ID" value="WBGene00230957"/>
</dbReference>
<dbReference type="Proteomes" id="UP000006672">
    <property type="component" value="Unassembled WGS sequence"/>
</dbReference>
<evidence type="ECO:0000313" key="7">
    <source>
        <dbReference type="WormBase" id="Bm10696"/>
    </source>
</evidence>
<sequence length="643" mass="72026">MNSGGLAAVLPSTSVVEEKSAVTPNDMTYVDERFSARWKERRARFLGCIENTKLIAERTKQRQENARIERLKKERTEMEKYRRRYLEAAMKQYMEQQAKPREAPASITHHHPQLLSSSQSYSGCMQVLRTAPPFASSYPSMSTCKPNIRKRPFEGNSGWTQYTHMAILSDQRNIYHGKEPEIFQNSAAMQTNNSLKYSTLISKQVPYCPTTSYNDRRDCNKSMDKETHQMNSIVSELERVEQYDQTRLGSSILPTTSQAHEAEVSTIPEEMSNLSTMPELAESHVKDLMDQIGPSNSLDDLGGNCLEGVLVNRCDEQPSTLATETEKLKVQSASSSIVSPMSVTCGTPNSVPSPAHLSSSARCSTNSFYDSHSAAVTPQQNALTPPCDQPQRNPVASVLAVPAAPAAMVVQDNPLLCTRNASSSNSTSSVGSTNAMPLTSLVGNNNVNGSSSSGYTSAAAIPSAVIASGQRLHQPQQQQHHHHHQQQQHYHHQLAHFQHYDHSRHQQQQQLLNLFNNGCHMSTNSAQLSHMNNTRMYNGIEYPKFGYCYNQYNSPNKSSIFPRFPPHTFIECSTPQHYDVYSNKYPNNGMSYYVQQPEANVQQQAYQFEVPLFQPTYHHNHYHGSGNDSVAVTPNPVYPMNHF</sequence>
<dbReference type="GeneID" id="6105845"/>
<evidence type="ECO:0000256" key="2">
    <source>
        <dbReference type="SAM" id="MobiDB-lite"/>
    </source>
</evidence>
<accession>A0A4E9F5L0</accession>
<evidence type="ECO:0000256" key="1">
    <source>
        <dbReference type="SAM" id="Coils"/>
    </source>
</evidence>
<keyword evidence="5" id="KW-1185">Reference proteome</keyword>
<dbReference type="CTD" id="6105845"/>
<evidence type="ECO:0000313" key="6">
    <source>
        <dbReference type="WBParaSite" id="Bm10696.1"/>
    </source>
</evidence>
<feature type="coiled-coil region" evidence="1">
    <location>
        <begin position="54"/>
        <end position="91"/>
    </location>
</feature>
<protein>
    <submittedName>
        <fullName evidence="3 6">Bm10696</fullName>
    </submittedName>
</protein>
<reference evidence="6" key="4">
    <citation type="submission" date="2019-12" db="UniProtKB">
        <authorList>
            <consortium name="WormBaseParasite"/>
        </authorList>
    </citation>
    <scope>IDENTIFICATION</scope>
</reference>
<feature type="compositionally biased region" description="Basic residues" evidence="2">
    <location>
        <begin position="479"/>
        <end position="494"/>
    </location>
</feature>
<dbReference type="EMBL" id="LN857006">
    <property type="protein sequence ID" value="CDP99177.1"/>
    <property type="molecule type" value="Genomic_DNA"/>
</dbReference>
<reference evidence="3" key="2">
    <citation type="submission" date="2012-12" db="EMBL/GenBank/DDBJ databases">
        <authorList>
            <person name="Gao Y.W."/>
            <person name="Fan S.T."/>
            <person name="Sun H.T."/>
            <person name="Wang Z."/>
            <person name="Gao X.L."/>
            <person name="Li Y.G."/>
            <person name="Wang T.C."/>
            <person name="Zhang K."/>
            <person name="Xu W.W."/>
            <person name="Yu Z.J."/>
            <person name="Xia X.Z."/>
        </authorList>
    </citation>
    <scope>NUCLEOTIDE SEQUENCE</scope>
    <source>
        <strain evidence="3">FR3</strain>
    </source>
</reference>
<name>A0A0K0IP63_BRUMA</name>
<dbReference type="AlphaFoldDB" id="A0A0K0IP63"/>
<feature type="region of interest" description="Disordered" evidence="2">
    <location>
        <begin position="469"/>
        <end position="494"/>
    </location>
</feature>
<evidence type="ECO:0000313" key="3">
    <source>
        <dbReference type="EMBL" id="CDP99177.1"/>
    </source>
</evidence>
<keyword evidence="1" id="KW-0175">Coiled coil</keyword>
<dbReference type="WBParaSite" id="Bm10696.1">
    <property type="protein sequence ID" value="Bm10696.1"/>
    <property type="gene ID" value="WBGene00230957"/>
</dbReference>
<dbReference type="RefSeq" id="XP_042932786.1">
    <property type="nucleotide sequence ID" value="XM_043076852.1"/>
</dbReference>
<evidence type="ECO:0000313" key="4">
    <source>
        <dbReference type="EMBL" id="VIO91214.1"/>
    </source>
</evidence>
<reference evidence="4" key="3">
    <citation type="submission" date="2019-04" db="EMBL/GenBank/DDBJ databases">
        <authorList>
            <person name="Howe K."/>
            <person name="Paulini M."/>
            <person name="Williams G."/>
        </authorList>
    </citation>
    <scope>NUCLEOTIDE SEQUENCE [LARGE SCALE GENOMIC DNA]</scope>
    <source>
        <strain evidence="4">FR3</strain>
    </source>
</reference>
<reference evidence="3 5" key="1">
    <citation type="journal article" date="2007" name="Science">
        <title>Draft genome of the filarial nematode parasite Brugia malayi.</title>
        <authorList>
            <person name="Ghedin E."/>
            <person name="Wang S."/>
            <person name="Spiro D."/>
            <person name="Caler E."/>
            <person name="Zhao Q."/>
            <person name="Crabtree J."/>
            <person name="Allen J.E."/>
            <person name="Delcher A.L."/>
            <person name="Guiliano D.B."/>
            <person name="Miranda-Saavedra D."/>
            <person name="Angiuoli S.V."/>
            <person name="Creasy T."/>
            <person name="Amedeo P."/>
            <person name="Haas B."/>
            <person name="El-Sayed N.M."/>
            <person name="Wortman J.R."/>
            <person name="Feldblyum T."/>
            <person name="Tallon L."/>
            <person name="Schatz M."/>
            <person name="Shumway M."/>
            <person name="Koo H."/>
            <person name="Salzberg S.L."/>
            <person name="Schobel S."/>
            <person name="Pertea M."/>
            <person name="Pop M."/>
            <person name="White O."/>
            <person name="Barton G.J."/>
            <person name="Carlow C.K."/>
            <person name="Crawford M.J."/>
            <person name="Daub J."/>
            <person name="Dimmic M.W."/>
            <person name="Estes C.F."/>
            <person name="Foster J.M."/>
            <person name="Ganatra M."/>
            <person name="Gregory W.F."/>
            <person name="Johnson N.M."/>
            <person name="Jin J."/>
            <person name="Komuniecki R."/>
            <person name="Korf I."/>
            <person name="Kumar S."/>
            <person name="Laney S."/>
            <person name="Li B.W."/>
            <person name="Li W."/>
            <person name="Lindblom T.H."/>
            <person name="Lustigman S."/>
            <person name="Ma D."/>
            <person name="Maina C.V."/>
            <person name="Martin D.M."/>
            <person name="McCarter J.P."/>
            <person name="McReynolds L."/>
            <person name="Mitreva M."/>
            <person name="Nutman T.B."/>
            <person name="Parkinson J."/>
            <person name="Peregrin-Alvarez J.M."/>
            <person name="Poole C."/>
            <person name="Ren Q."/>
            <person name="Saunders L."/>
            <person name="Sluder A.E."/>
            <person name="Smith K."/>
            <person name="Stanke M."/>
            <person name="Unnasch T.R."/>
            <person name="Ware J."/>
            <person name="Wei A.D."/>
            <person name="Weil G."/>
            <person name="Williams D.J."/>
            <person name="Zhang Y."/>
            <person name="Williams S.A."/>
            <person name="Fraser-Liggett C."/>
            <person name="Slatko B."/>
            <person name="Blaxter M.L."/>
            <person name="Scott A.L."/>
        </authorList>
    </citation>
    <scope>NUCLEOTIDE SEQUENCE</scope>
    <source>
        <strain evidence="3 5">FR3</strain>
    </source>
</reference>
<organism evidence="3">
    <name type="scientific">Brugia malayi</name>
    <name type="common">Filarial nematode worm</name>
    <dbReference type="NCBI Taxonomy" id="6279"/>
    <lineage>
        <taxon>Eukaryota</taxon>
        <taxon>Metazoa</taxon>
        <taxon>Ecdysozoa</taxon>
        <taxon>Nematoda</taxon>
        <taxon>Chromadorea</taxon>
        <taxon>Rhabditida</taxon>
        <taxon>Spirurina</taxon>
        <taxon>Spiruromorpha</taxon>
        <taxon>Filarioidea</taxon>
        <taxon>Onchocercidae</taxon>
        <taxon>Brugia</taxon>
    </lineage>
</organism>
<dbReference type="OMA" id="CSTNSFY"/>
<evidence type="ECO:0000313" key="5">
    <source>
        <dbReference type="Proteomes" id="UP000006672"/>
    </source>
</evidence>